<evidence type="ECO:0000313" key="3">
    <source>
        <dbReference type="Proteomes" id="UP000277580"/>
    </source>
</evidence>
<dbReference type="AlphaFoldDB" id="A0A3N4KPD8"/>
<protein>
    <submittedName>
        <fullName evidence="2">Uncharacterized protein</fullName>
    </submittedName>
</protein>
<feature type="compositionally biased region" description="Basic and acidic residues" evidence="1">
    <location>
        <begin position="424"/>
        <end position="437"/>
    </location>
</feature>
<feature type="compositionally biased region" description="Polar residues" evidence="1">
    <location>
        <begin position="461"/>
        <end position="475"/>
    </location>
</feature>
<feature type="region of interest" description="Disordered" evidence="1">
    <location>
        <begin position="171"/>
        <end position="207"/>
    </location>
</feature>
<feature type="compositionally biased region" description="Polar residues" evidence="1">
    <location>
        <begin position="303"/>
        <end position="319"/>
    </location>
</feature>
<feature type="compositionally biased region" description="Low complexity" evidence="1">
    <location>
        <begin position="350"/>
        <end position="360"/>
    </location>
</feature>
<feature type="region of interest" description="Disordered" evidence="1">
    <location>
        <begin position="54"/>
        <end position="75"/>
    </location>
</feature>
<proteinExistence type="predicted"/>
<feature type="compositionally biased region" description="Polar residues" evidence="1">
    <location>
        <begin position="483"/>
        <end position="493"/>
    </location>
</feature>
<dbReference type="EMBL" id="ML119129">
    <property type="protein sequence ID" value="RPB12306.1"/>
    <property type="molecule type" value="Genomic_DNA"/>
</dbReference>
<evidence type="ECO:0000256" key="1">
    <source>
        <dbReference type="SAM" id="MobiDB-lite"/>
    </source>
</evidence>
<dbReference type="InParanoid" id="A0A3N4KPD8"/>
<gene>
    <name evidence="2" type="ORF">P167DRAFT_545541</name>
</gene>
<feature type="compositionally biased region" description="Polar residues" evidence="1">
    <location>
        <begin position="192"/>
        <end position="204"/>
    </location>
</feature>
<feature type="region of interest" description="Disordered" evidence="1">
    <location>
        <begin position="383"/>
        <end position="441"/>
    </location>
</feature>
<reference evidence="2 3" key="1">
    <citation type="journal article" date="2018" name="Nat. Ecol. Evol.">
        <title>Pezizomycetes genomes reveal the molecular basis of ectomycorrhizal truffle lifestyle.</title>
        <authorList>
            <person name="Murat C."/>
            <person name="Payen T."/>
            <person name="Noel B."/>
            <person name="Kuo A."/>
            <person name="Morin E."/>
            <person name="Chen J."/>
            <person name="Kohler A."/>
            <person name="Krizsan K."/>
            <person name="Balestrini R."/>
            <person name="Da Silva C."/>
            <person name="Montanini B."/>
            <person name="Hainaut M."/>
            <person name="Levati E."/>
            <person name="Barry K.W."/>
            <person name="Belfiori B."/>
            <person name="Cichocki N."/>
            <person name="Clum A."/>
            <person name="Dockter R.B."/>
            <person name="Fauchery L."/>
            <person name="Guy J."/>
            <person name="Iotti M."/>
            <person name="Le Tacon F."/>
            <person name="Lindquist E.A."/>
            <person name="Lipzen A."/>
            <person name="Malagnac F."/>
            <person name="Mello A."/>
            <person name="Molinier V."/>
            <person name="Miyauchi S."/>
            <person name="Poulain J."/>
            <person name="Riccioni C."/>
            <person name="Rubini A."/>
            <person name="Sitrit Y."/>
            <person name="Splivallo R."/>
            <person name="Traeger S."/>
            <person name="Wang M."/>
            <person name="Zifcakova L."/>
            <person name="Wipf D."/>
            <person name="Zambonelli A."/>
            <person name="Paolocci F."/>
            <person name="Nowrousian M."/>
            <person name="Ottonello S."/>
            <person name="Baldrian P."/>
            <person name="Spatafora J.W."/>
            <person name="Henrissat B."/>
            <person name="Nagy L.G."/>
            <person name="Aury J.M."/>
            <person name="Wincker P."/>
            <person name="Grigoriev I.V."/>
            <person name="Bonfante P."/>
            <person name="Martin F.M."/>
        </authorList>
    </citation>
    <scope>NUCLEOTIDE SEQUENCE [LARGE SCALE GENOMIC DNA]</scope>
    <source>
        <strain evidence="2 3">CCBAS932</strain>
    </source>
</reference>
<name>A0A3N4KPD8_9PEZI</name>
<feature type="compositionally biased region" description="Basic residues" evidence="1">
    <location>
        <begin position="411"/>
        <end position="423"/>
    </location>
</feature>
<organism evidence="2 3">
    <name type="scientific">Morchella conica CCBAS932</name>
    <dbReference type="NCBI Taxonomy" id="1392247"/>
    <lineage>
        <taxon>Eukaryota</taxon>
        <taxon>Fungi</taxon>
        <taxon>Dikarya</taxon>
        <taxon>Ascomycota</taxon>
        <taxon>Pezizomycotina</taxon>
        <taxon>Pezizomycetes</taxon>
        <taxon>Pezizales</taxon>
        <taxon>Morchellaceae</taxon>
        <taxon>Morchella</taxon>
    </lineage>
</organism>
<feature type="region of interest" description="Disordered" evidence="1">
    <location>
        <begin position="1"/>
        <end position="28"/>
    </location>
</feature>
<dbReference type="Proteomes" id="UP000277580">
    <property type="component" value="Unassembled WGS sequence"/>
</dbReference>
<feature type="region of interest" description="Disordered" evidence="1">
    <location>
        <begin position="460"/>
        <end position="493"/>
    </location>
</feature>
<evidence type="ECO:0000313" key="2">
    <source>
        <dbReference type="EMBL" id="RPB12306.1"/>
    </source>
</evidence>
<accession>A0A3N4KPD8</accession>
<dbReference type="OrthoDB" id="10459766at2759"/>
<keyword evidence="3" id="KW-1185">Reference proteome</keyword>
<sequence>MDEPIRPKVESPPAPAGNSAAEEDNGIFYAPIPRDRVVPTSTWDTDDYTPSLVYPQGPIFGPYDPKTSPNYREEPSLSDIRCRTMIDENKFADTEGKFNGGIKKALIWDGTCHHVCPALEVDGPYRSEYRFGKLSTKAKFKTEFDDDSRVRMSDIPPYPEGQSETHALNLSYAPNHFPRPGVEVGNPPGASTRESPNHETSSPDLSRIPHHVEHQGVHTTGASEAQSNEKPEEMTDENTDLMGRIDIDSEQPVHEAPATTTLPECAPLGITIEDAVRMFNETQASGLGLGSFVGRLGGLRDQQISSAGKAQDSATTKTQEGAPDATKPVQYHYPQPKTAGRRIAQPKPTPKATPASAGAARTGILTDRRLRRSATSVLDLFEKETQTGKYAPEGGVQMDADYDSVEEQSAKKHKPNKRQRKRAKEAVETASEAERVSDAAQAEADMQPLCMYAYAGIAPGESSSELRTPSESTESLIDPKDAPTNTKPTYNHPSQRLVIHEADLVPDLALCRAGESITDARARLGLPPRAKKEKTLPLRAE</sequence>
<feature type="region of interest" description="Disordered" evidence="1">
    <location>
        <begin position="303"/>
        <end position="370"/>
    </location>
</feature>